<evidence type="ECO:0000313" key="4">
    <source>
        <dbReference type="Proteomes" id="UP000823844"/>
    </source>
</evidence>
<evidence type="ECO:0000313" key="3">
    <source>
        <dbReference type="EMBL" id="MBU3827569.1"/>
    </source>
</evidence>
<comment type="caution">
    <text evidence="3">The sequence shown here is derived from an EMBL/GenBank/DDBJ whole genome shotgun (WGS) entry which is preliminary data.</text>
</comment>
<dbReference type="Proteomes" id="UP000823844">
    <property type="component" value="Unassembled WGS sequence"/>
</dbReference>
<keyword evidence="1" id="KW-0812">Transmembrane</keyword>
<proteinExistence type="predicted"/>
<dbReference type="InterPro" id="IPR054365">
    <property type="entry name" value="Lreu_0056-like"/>
</dbReference>
<evidence type="ECO:0000259" key="2">
    <source>
        <dbReference type="Pfam" id="PF22125"/>
    </source>
</evidence>
<protein>
    <recommendedName>
        <fullName evidence="2">Lreu-0056-like domain-containing protein</fullName>
    </recommendedName>
</protein>
<name>A0A9E2NUM2_9LACO</name>
<dbReference type="AlphaFoldDB" id="A0A9E2NUM2"/>
<feature type="domain" description="Lreu-0056-like" evidence="2">
    <location>
        <begin position="187"/>
        <end position="302"/>
    </location>
</feature>
<evidence type="ECO:0000256" key="1">
    <source>
        <dbReference type="SAM" id="Phobius"/>
    </source>
</evidence>
<dbReference type="Gene3D" id="3.30.1460.60">
    <property type="match status" value="1"/>
</dbReference>
<feature type="transmembrane region" description="Helical" evidence="1">
    <location>
        <begin position="7"/>
        <end position="27"/>
    </location>
</feature>
<dbReference type="EMBL" id="JAHLFT010000001">
    <property type="protein sequence ID" value="MBU3827569.1"/>
    <property type="molecule type" value="Genomic_DNA"/>
</dbReference>
<reference evidence="3" key="1">
    <citation type="journal article" date="2021" name="PeerJ">
        <title>Extensive microbial diversity within the chicken gut microbiome revealed by metagenomics and culture.</title>
        <authorList>
            <person name="Gilroy R."/>
            <person name="Ravi A."/>
            <person name="Getino M."/>
            <person name="Pursley I."/>
            <person name="Horton D.L."/>
            <person name="Alikhan N.F."/>
            <person name="Baker D."/>
            <person name="Gharbi K."/>
            <person name="Hall N."/>
            <person name="Watson M."/>
            <person name="Adriaenssens E.M."/>
            <person name="Foster-Nyarko E."/>
            <person name="Jarju S."/>
            <person name="Secka A."/>
            <person name="Antonio M."/>
            <person name="Oren A."/>
            <person name="Chaudhuri R.R."/>
            <person name="La Ragione R."/>
            <person name="Hildebrand F."/>
            <person name="Pallen M.J."/>
        </authorList>
    </citation>
    <scope>NUCLEOTIDE SEQUENCE</scope>
    <source>
        <strain evidence="3">F6-686</strain>
    </source>
</reference>
<reference evidence="3" key="2">
    <citation type="submission" date="2021-04" db="EMBL/GenBank/DDBJ databases">
        <authorList>
            <person name="Gilroy R."/>
        </authorList>
    </citation>
    <scope>NUCLEOTIDE SEQUENCE</scope>
    <source>
        <strain evidence="3">F6-686</strain>
    </source>
</reference>
<keyword evidence="1" id="KW-1133">Transmembrane helix</keyword>
<dbReference type="Pfam" id="PF22125">
    <property type="entry name" value="Lreu_0056_like"/>
    <property type="match status" value="1"/>
</dbReference>
<keyword evidence="1" id="KW-0472">Membrane</keyword>
<sequence length="310" mass="34589">MKKSKNQVWLIALILVVVLALGGFFVWRHYDNSAQGGSVNRLNIMNDKQMAGLAIVYAHAKYPKNTAWNEVYEEALNGDLQVDAGKKYAFAGYTVSAKGNRNVYVINQEVVFTANNWQQKGKATLVLGDAQKQLCEIKVVDAYNYIRDHEGIGDWRAIGGKLKVPVAQNNAASSNSGNSQSIPDLNNRQLAILAGFTYDKGWTKIMVKDQAKDDNFGPDYGKTKNESYFLTSHGDPTSRLTFKRVGNTIVVKHLDTSLLKDHNMSIADLPMKTYKYNILDLVQKYYSTSEQKQVVDDLASQLISDSDSDD</sequence>
<gene>
    <name evidence="3" type="ORF">H9806_00025</name>
</gene>
<organism evidence="3 4">
    <name type="scientific">Candidatus Lactobacillus pullistercoris</name>
    <dbReference type="NCBI Taxonomy" id="2838636"/>
    <lineage>
        <taxon>Bacteria</taxon>
        <taxon>Bacillati</taxon>
        <taxon>Bacillota</taxon>
        <taxon>Bacilli</taxon>
        <taxon>Lactobacillales</taxon>
        <taxon>Lactobacillaceae</taxon>
        <taxon>Lactobacillus</taxon>
    </lineage>
</organism>
<accession>A0A9E2NUM2</accession>